<proteinExistence type="predicted"/>
<sequence length="704" mass="76263">MTVTLPPSPQSTASPSDNPLNHPSPAPSDPSASSSPPASAATPSADQSGHRCLWVECTQAFPDPEALYNHLCNDHIGRKSAGNLCLTCKWKECGTTCAKRDHITSHLRVHTPLKPHICEICKKSFKRPQDLKKHEKIHTEEHHAQHKHSKAITVVDPVYVSRVRGGDARTQDKKPSSASPALRMPPKSHPSPVSEAPHFGVLPTPSPELTHASLHSHSHHQSSDVYLQHQLPSWEVLRSEAPATSAPTGSKRSHDYNVEDFFTDVKKRRVTPAYDPRMADRLNHLAYNQHPNAGHPQQLNFNPRSVSLDIRTPQELAAVNEFLVTLGRDVAGGRHPSGNSNFSPETYFDPVTLSQLGISGMPGLPNSNSNFNNDPTYSNQTYPAGYGTRSSHPSVQPNQYGSVYSGMQDSPITYSPPGDYGSNSRRHSVKYSSPPASFPGHYHHPTPPLESSSPHSTVSTPINSTPPQIPIPIPEPSVFDMLRAPRGAAPIAQLAPAGYTSKQLRPIPALKTLPGSVHRPSSSASTSSTPSDSSPAALAASRPEPVEPKLPTALHRGSPAKLTPVAASASSSSSRSSLYPLLTSGDIQYRLPPLNKMYRSPSPPSRESSPSSTHSSPTVQTTVLPSLRSIAPPFATSSGRSDSEELSKEISRIELENRAREISPDERRTHAELIRNLLVTINTQFKDRFGGLSKEPRDVDMASA</sequence>
<accession>A0ACD3BHC6</accession>
<evidence type="ECO:0000313" key="1">
    <source>
        <dbReference type="EMBL" id="TFK77306.1"/>
    </source>
</evidence>
<name>A0ACD3BHC6_9AGAR</name>
<dbReference type="EMBL" id="ML208259">
    <property type="protein sequence ID" value="TFK77306.1"/>
    <property type="molecule type" value="Genomic_DNA"/>
</dbReference>
<keyword evidence="2" id="KW-1185">Reference proteome</keyword>
<dbReference type="Proteomes" id="UP000308600">
    <property type="component" value="Unassembled WGS sequence"/>
</dbReference>
<organism evidence="1 2">
    <name type="scientific">Pluteus cervinus</name>
    <dbReference type="NCBI Taxonomy" id="181527"/>
    <lineage>
        <taxon>Eukaryota</taxon>
        <taxon>Fungi</taxon>
        <taxon>Dikarya</taxon>
        <taxon>Basidiomycota</taxon>
        <taxon>Agaricomycotina</taxon>
        <taxon>Agaricomycetes</taxon>
        <taxon>Agaricomycetidae</taxon>
        <taxon>Agaricales</taxon>
        <taxon>Pluteineae</taxon>
        <taxon>Pluteaceae</taxon>
        <taxon>Pluteus</taxon>
    </lineage>
</organism>
<reference evidence="1 2" key="1">
    <citation type="journal article" date="2019" name="Nat. Ecol. Evol.">
        <title>Megaphylogeny resolves global patterns of mushroom evolution.</title>
        <authorList>
            <person name="Varga T."/>
            <person name="Krizsan K."/>
            <person name="Foldi C."/>
            <person name="Dima B."/>
            <person name="Sanchez-Garcia M."/>
            <person name="Sanchez-Ramirez S."/>
            <person name="Szollosi G.J."/>
            <person name="Szarkandi J.G."/>
            <person name="Papp V."/>
            <person name="Albert L."/>
            <person name="Andreopoulos W."/>
            <person name="Angelini C."/>
            <person name="Antonin V."/>
            <person name="Barry K.W."/>
            <person name="Bougher N.L."/>
            <person name="Buchanan P."/>
            <person name="Buyck B."/>
            <person name="Bense V."/>
            <person name="Catcheside P."/>
            <person name="Chovatia M."/>
            <person name="Cooper J."/>
            <person name="Damon W."/>
            <person name="Desjardin D."/>
            <person name="Finy P."/>
            <person name="Geml J."/>
            <person name="Haridas S."/>
            <person name="Hughes K."/>
            <person name="Justo A."/>
            <person name="Karasinski D."/>
            <person name="Kautmanova I."/>
            <person name="Kiss B."/>
            <person name="Kocsube S."/>
            <person name="Kotiranta H."/>
            <person name="LaButti K.M."/>
            <person name="Lechner B.E."/>
            <person name="Liimatainen K."/>
            <person name="Lipzen A."/>
            <person name="Lukacs Z."/>
            <person name="Mihaltcheva S."/>
            <person name="Morgado L.N."/>
            <person name="Niskanen T."/>
            <person name="Noordeloos M.E."/>
            <person name="Ohm R.A."/>
            <person name="Ortiz-Santana B."/>
            <person name="Ovrebo C."/>
            <person name="Racz N."/>
            <person name="Riley R."/>
            <person name="Savchenko A."/>
            <person name="Shiryaev A."/>
            <person name="Soop K."/>
            <person name="Spirin V."/>
            <person name="Szebenyi C."/>
            <person name="Tomsovsky M."/>
            <person name="Tulloss R.E."/>
            <person name="Uehling J."/>
            <person name="Grigoriev I.V."/>
            <person name="Vagvolgyi C."/>
            <person name="Papp T."/>
            <person name="Martin F.M."/>
            <person name="Miettinen O."/>
            <person name="Hibbett D.S."/>
            <person name="Nagy L.G."/>
        </authorList>
    </citation>
    <scope>NUCLEOTIDE SEQUENCE [LARGE SCALE GENOMIC DNA]</scope>
    <source>
        <strain evidence="1 2">NL-1719</strain>
    </source>
</reference>
<protein>
    <submittedName>
        <fullName evidence="1">Uncharacterized protein</fullName>
    </submittedName>
</protein>
<evidence type="ECO:0000313" key="2">
    <source>
        <dbReference type="Proteomes" id="UP000308600"/>
    </source>
</evidence>
<gene>
    <name evidence="1" type="ORF">BDN72DRAFT_807992</name>
</gene>